<feature type="transmembrane region" description="Helical" evidence="8">
    <location>
        <begin position="212"/>
        <end position="229"/>
    </location>
</feature>
<evidence type="ECO:0000256" key="8">
    <source>
        <dbReference type="SAM" id="Phobius"/>
    </source>
</evidence>
<evidence type="ECO:0000256" key="3">
    <source>
        <dbReference type="ARBA" id="ARBA00022475"/>
    </source>
</evidence>
<evidence type="ECO:0000256" key="1">
    <source>
        <dbReference type="ARBA" id="ARBA00004429"/>
    </source>
</evidence>
<feature type="transmembrane region" description="Helical" evidence="8">
    <location>
        <begin position="21"/>
        <end position="41"/>
    </location>
</feature>
<name>A0ABQ4MND5_9BACL</name>
<feature type="transmembrane region" description="Helical" evidence="8">
    <location>
        <begin position="145"/>
        <end position="167"/>
    </location>
</feature>
<accession>A0ABQ4MND5</accession>
<keyword evidence="3" id="KW-1003">Cell membrane</keyword>
<evidence type="ECO:0000313" key="10">
    <source>
        <dbReference type="EMBL" id="GIP57500.1"/>
    </source>
</evidence>
<feature type="domain" description="Major facilitator superfamily associated" evidence="9">
    <location>
        <begin position="18"/>
        <end position="370"/>
    </location>
</feature>
<dbReference type="EMBL" id="BOSM01000002">
    <property type="protein sequence ID" value="GIP57500.1"/>
    <property type="molecule type" value="Genomic_DNA"/>
</dbReference>
<organism evidence="10 11">
    <name type="scientific">Paenibacillus woosongensis</name>
    <dbReference type="NCBI Taxonomy" id="307580"/>
    <lineage>
        <taxon>Bacteria</taxon>
        <taxon>Bacillati</taxon>
        <taxon>Bacillota</taxon>
        <taxon>Bacilli</taxon>
        <taxon>Bacillales</taxon>
        <taxon>Paenibacillaceae</taxon>
        <taxon>Paenibacillus</taxon>
    </lineage>
</organism>
<evidence type="ECO:0000313" key="11">
    <source>
        <dbReference type="Proteomes" id="UP000681290"/>
    </source>
</evidence>
<feature type="transmembrane region" description="Helical" evidence="8">
    <location>
        <begin position="276"/>
        <end position="294"/>
    </location>
</feature>
<comment type="caution">
    <text evidence="10">The sequence shown here is derived from an EMBL/GenBank/DDBJ whole genome shotgun (WGS) entry which is preliminary data.</text>
</comment>
<evidence type="ECO:0000256" key="6">
    <source>
        <dbReference type="ARBA" id="ARBA00022989"/>
    </source>
</evidence>
<feature type="transmembrane region" description="Helical" evidence="8">
    <location>
        <begin position="300"/>
        <end position="320"/>
    </location>
</feature>
<proteinExistence type="predicted"/>
<keyword evidence="2" id="KW-0813">Transport</keyword>
<dbReference type="SUPFAM" id="SSF103473">
    <property type="entry name" value="MFS general substrate transporter"/>
    <property type="match status" value="1"/>
</dbReference>
<feature type="transmembrane region" description="Helical" evidence="8">
    <location>
        <begin position="79"/>
        <end position="98"/>
    </location>
</feature>
<keyword evidence="7 8" id="KW-0472">Membrane</keyword>
<dbReference type="Pfam" id="PF12832">
    <property type="entry name" value="MFS_1_like"/>
    <property type="match status" value="1"/>
</dbReference>
<dbReference type="PANTHER" id="PTHR23522:SF10">
    <property type="entry name" value="3-PHENYLPROPIONIC ACID TRANSPORTER-RELATED"/>
    <property type="match status" value="1"/>
</dbReference>
<keyword evidence="5 8" id="KW-0812">Transmembrane</keyword>
<evidence type="ECO:0000256" key="5">
    <source>
        <dbReference type="ARBA" id="ARBA00022692"/>
    </source>
</evidence>
<feature type="transmembrane region" description="Helical" evidence="8">
    <location>
        <begin position="332"/>
        <end position="355"/>
    </location>
</feature>
<feature type="transmembrane region" description="Helical" evidence="8">
    <location>
        <begin position="53"/>
        <end position="72"/>
    </location>
</feature>
<sequence>MTTMNKRAAARQDRQMLILRGINFWQYAILAVLAPFLPLYFANLGYSSSQVGFLMMIGPFVASMIQPFWGYVSDRLQTVKMMIFWLWMLAIVSSVALFNSGESYILTLCFVLSLYFFYQPTMPLLDSISVQSAARRGKSYGSLRLFGSLGYTVVSLLGGLLLAVLGGITGLPYLLWAAWVVPLLLLIFLRDEPAEGEGMTLTTLKELFTNKSFLWFLFLVFVISVPHRMNDVMLGLYMKELGATDAMVGWAWALAAAMEIPVFALLGRYLNRIHEYVLIGIVGLLYTIRWFMYYVSDDPWVLLALQAGAAITFAVFWIVAMHYVARILPPQLGATGFSLLSMVYLGLAGMTGGVVGGRLSDLYGGSSMYLFASIASLVGGVLFLATEAMSRRRVWKAR</sequence>
<gene>
    <name evidence="10" type="primary">ywbF</name>
    <name evidence="10" type="ORF">J15TS10_13140</name>
</gene>
<protein>
    <submittedName>
        <fullName evidence="10">Transporter YwbF</fullName>
    </submittedName>
</protein>
<dbReference type="InterPro" id="IPR024989">
    <property type="entry name" value="MFS_assoc_dom"/>
</dbReference>
<feature type="transmembrane region" description="Helical" evidence="8">
    <location>
        <begin position="249"/>
        <end position="269"/>
    </location>
</feature>
<evidence type="ECO:0000259" key="9">
    <source>
        <dbReference type="Pfam" id="PF12832"/>
    </source>
</evidence>
<reference evidence="10 11" key="1">
    <citation type="submission" date="2021-03" db="EMBL/GenBank/DDBJ databases">
        <title>Antimicrobial resistance genes in bacteria isolated from Japanese honey, and their potential for conferring macrolide and lincosamide resistance in the American foulbrood pathogen Paenibacillus larvae.</title>
        <authorList>
            <person name="Okamoto M."/>
            <person name="Kumagai M."/>
            <person name="Kanamori H."/>
            <person name="Takamatsu D."/>
        </authorList>
    </citation>
    <scope>NUCLEOTIDE SEQUENCE [LARGE SCALE GENOMIC DNA]</scope>
    <source>
        <strain evidence="10 11">J15TS10</strain>
    </source>
</reference>
<feature type="transmembrane region" description="Helical" evidence="8">
    <location>
        <begin position="173"/>
        <end position="191"/>
    </location>
</feature>
<evidence type="ECO:0000256" key="2">
    <source>
        <dbReference type="ARBA" id="ARBA00022448"/>
    </source>
</evidence>
<dbReference type="Gene3D" id="1.20.1250.20">
    <property type="entry name" value="MFS general substrate transporter like domains"/>
    <property type="match status" value="2"/>
</dbReference>
<dbReference type="InterPro" id="IPR036259">
    <property type="entry name" value="MFS_trans_sf"/>
</dbReference>
<dbReference type="Proteomes" id="UP000681290">
    <property type="component" value="Unassembled WGS sequence"/>
</dbReference>
<keyword evidence="6 8" id="KW-1133">Transmembrane helix</keyword>
<keyword evidence="4" id="KW-0997">Cell inner membrane</keyword>
<comment type="subcellular location">
    <subcellularLocation>
        <location evidence="1">Cell inner membrane</location>
        <topology evidence="1">Multi-pass membrane protein</topology>
    </subcellularLocation>
</comment>
<feature type="transmembrane region" description="Helical" evidence="8">
    <location>
        <begin position="367"/>
        <end position="386"/>
    </location>
</feature>
<dbReference type="PANTHER" id="PTHR23522">
    <property type="entry name" value="BLL5896 PROTEIN"/>
    <property type="match status" value="1"/>
</dbReference>
<keyword evidence="11" id="KW-1185">Reference proteome</keyword>
<evidence type="ECO:0000256" key="7">
    <source>
        <dbReference type="ARBA" id="ARBA00023136"/>
    </source>
</evidence>
<feature type="transmembrane region" description="Helical" evidence="8">
    <location>
        <begin position="104"/>
        <end position="125"/>
    </location>
</feature>
<evidence type="ECO:0000256" key="4">
    <source>
        <dbReference type="ARBA" id="ARBA00022519"/>
    </source>
</evidence>